<evidence type="ECO:0000256" key="7">
    <source>
        <dbReference type="SAM" id="Phobius"/>
    </source>
</evidence>
<feature type="transmembrane region" description="Helical" evidence="7">
    <location>
        <begin position="270"/>
        <end position="296"/>
    </location>
</feature>
<keyword evidence="4 7" id="KW-1133">Transmembrane helix</keyword>
<feature type="transmembrane region" description="Helical" evidence="7">
    <location>
        <begin position="230"/>
        <end position="250"/>
    </location>
</feature>
<protein>
    <submittedName>
        <fullName evidence="8">Branched-chain amino acid ABC transporter permease</fullName>
    </submittedName>
</protein>
<dbReference type="InterPro" id="IPR043428">
    <property type="entry name" value="LivM-like"/>
</dbReference>
<dbReference type="EMBL" id="JAPMXC010000001">
    <property type="protein sequence ID" value="MCY0386142.1"/>
    <property type="molecule type" value="Genomic_DNA"/>
</dbReference>
<gene>
    <name evidence="8" type="ORF">OVY01_02540</name>
</gene>
<feature type="transmembrane region" description="Helical" evidence="7">
    <location>
        <begin position="97"/>
        <end position="118"/>
    </location>
</feature>
<dbReference type="PANTHER" id="PTHR30482:SF17">
    <property type="entry name" value="ABC TRANSPORTER ATP-BINDING PROTEIN"/>
    <property type="match status" value="1"/>
</dbReference>
<keyword evidence="9" id="KW-1185">Reference proteome</keyword>
<comment type="subcellular location">
    <subcellularLocation>
        <location evidence="1">Cell membrane</location>
        <topology evidence="1">Multi-pass membrane protein</topology>
    </subcellularLocation>
</comment>
<sequence>MTSLRSSFRASLHASPHARGGIAVVILGLVVMFALPRLISEFGVMQATLYAAMAIYGLSQGFVWGFAGILSFGQAAFLGIGGYTYAVAALNLENTLAAALLAIVVPMLFAALLGYFMFYGRISDAYIGVITLTVSVILFELMNSTSGAQYHIGATPLGGFNGIPAIPPFAPPGKPDEPLDQIGIWYVAMAGLIVAYVLLKWLLASRFGRVVVAIRENETRAMLMGYDPRLYKLLAFVIGAGIAGAAGSVFATWGGFISPTVFALTMSAQVIISVLIGGLGTLIGPILGAVAIQYLINLAGTQHTIDPSLGLGIVLVAFVLLVPQGVVPVVRALLARLAPAPAAVAPDKPTGSAATAATIAPAERESRP</sequence>
<dbReference type="PANTHER" id="PTHR30482">
    <property type="entry name" value="HIGH-AFFINITY BRANCHED-CHAIN AMINO ACID TRANSPORT SYSTEM PERMEASE"/>
    <property type="match status" value="1"/>
</dbReference>
<keyword evidence="2" id="KW-1003">Cell membrane</keyword>
<comment type="caution">
    <text evidence="8">The sequence shown here is derived from an EMBL/GenBank/DDBJ whole genome shotgun (WGS) entry which is preliminary data.</text>
</comment>
<feature type="transmembrane region" description="Helical" evidence="7">
    <location>
        <begin position="182"/>
        <end position="199"/>
    </location>
</feature>
<evidence type="ECO:0000256" key="6">
    <source>
        <dbReference type="SAM" id="MobiDB-lite"/>
    </source>
</evidence>
<evidence type="ECO:0000256" key="1">
    <source>
        <dbReference type="ARBA" id="ARBA00004651"/>
    </source>
</evidence>
<evidence type="ECO:0000256" key="3">
    <source>
        <dbReference type="ARBA" id="ARBA00022692"/>
    </source>
</evidence>
<evidence type="ECO:0000256" key="4">
    <source>
        <dbReference type="ARBA" id="ARBA00022989"/>
    </source>
</evidence>
<dbReference type="InterPro" id="IPR001851">
    <property type="entry name" value="ABC_transp_permease"/>
</dbReference>
<accession>A0ABT3ZI54</accession>
<evidence type="ECO:0000256" key="5">
    <source>
        <dbReference type="ARBA" id="ARBA00023136"/>
    </source>
</evidence>
<dbReference type="Pfam" id="PF02653">
    <property type="entry name" value="BPD_transp_2"/>
    <property type="match status" value="1"/>
</dbReference>
<evidence type="ECO:0000313" key="8">
    <source>
        <dbReference type="EMBL" id="MCY0386142.1"/>
    </source>
</evidence>
<evidence type="ECO:0000256" key="2">
    <source>
        <dbReference type="ARBA" id="ARBA00022475"/>
    </source>
</evidence>
<dbReference type="Proteomes" id="UP001082899">
    <property type="component" value="Unassembled WGS sequence"/>
</dbReference>
<name>A0ABT3ZI54_9BURK</name>
<feature type="transmembrane region" description="Helical" evidence="7">
    <location>
        <begin position="61"/>
        <end position="85"/>
    </location>
</feature>
<reference evidence="8" key="1">
    <citation type="submission" date="2022-11" db="EMBL/GenBank/DDBJ databases">
        <title>Robbsia betulipollinis sp. nov., isolated from pollen of birch (Betula pendula).</title>
        <authorList>
            <person name="Shi H."/>
            <person name="Ambika Manirajan B."/>
            <person name="Ratering S."/>
            <person name="Geissler-Plaum R."/>
            <person name="Schnell S."/>
        </authorList>
    </citation>
    <scope>NUCLEOTIDE SEQUENCE</scope>
    <source>
        <strain evidence="8">Bb-Pol-6</strain>
    </source>
</reference>
<evidence type="ECO:0000313" key="9">
    <source>
        <dbReference type="Proteomes" id="UP001082899"/>
    </source>
</evidence>
<proteinExistence type="predicted"/>
<keyword evidence="3 7" id="KW-0812">Transmembrane</keyword>
<feature type="transmembrane region" description="Helical" evidence="7">
    <location>
        <begin position="125"/>
        <end position="142"/>
    </location>
</feature>
<feature type="transmembrane region" description="Helical" evidence="7">
    <location>
        <begin position="20"/>
        <end position="40"/>
    </location>
</feature>
<organism evidence="8 9">
    <name type="scientific">Robbsia betulipollinis</name>
    <dbReference type="NCBI Taxonomy" id="2981849"/>
    <lineage>
        <taxon>Bacteria</taxon>
        <taxon>Pseudomonadati</taxon>
        <taxon>Pseudomonadota</taxon>
        <taxon>Betaproteobacteria</taxon>
        <taxon>Burkholderiales</taxon>
        <taxon>Burkholderiaceae</taxon>
        <taxon>Robbsia</taxon>
    </lineage>
</organism>
<dbReference type="CDD" id="cd06581">
    <property type="entry name" value="TM_PBP1_LivM_like"/>
    <property type="match status" value="1"/>
</dbReference>
<feature type="region of interest" description="Disordered" evidence="6">
    <location>
        <begin position="343"/>
        <end position="368"/>
    </location>
</feature>
<feature type="transmembrane region" description="Helical" evidence="7">
    <location>
        <begin position="308"/>
        <end position="327"/>
    </location>
</feature>
<dbReference type="RefSeq" id="WP_267845405.1">
    <property type="nucleotide sequence ID" value="NZ_JAPMXC010000001.1"/>
</dbReference>
<keyword evidence="5 7" id="KW-0472">Membrane</keyword>